<sequence>MGIAERKRRHKEDLRGRILDAAKKLFLKEGYEATSIRKIAAAIEFSPTTIYLYYKDKNEIVSALQQEGFKLLASKFETLSLVEDPFERLKAMGRTYMKFANENIEFYELMFVMKHPAGYDEHFCDVEDWEEGLQAFGFLLQTVKDCQSKGYFQGHALQGLCLMIWSSMHGLCTLNLNGQLDMVMSKLEVNVSKEQSVLEHTFGYFINMLEKFKE</sequence>
<dbReference type="Gene3D" id="1.10.357.10">
    <property type="entry name" value="Tetracycline Repressor, domain 2"/>
    <property type="match status" value="1"/>
</dbReference>
<evidence type="ECO:0000259" key="5">
    <source>
        <dbReference type="PROSITE" id="PS50977"/>
    </source>
</evidence>
<dbReference type="RefSeq" id="WP_379662894.1">
    <property type="nucleotide sequence ID" value="NZ_JBHUDG010000017.1"/>
</dbReference>
<dbReference type="InterPro" id="IPR050624">
    <property type="entry name" value="HTH-type_Tx_Regulator"/>
</dbReference>
<evidence type="ECO:0000256" key="1">
    <source>
        <dbReference type="ARBA" id="ARBA00023015"/>
    </source>
</evidence>
<proteinExistence type="predicted"/>
<keyword evidence="7" id="KW-1185">Reference proteome</keyword>
<feature type="domain" description="HTH tetR-type" evidence="5">
    <location>
        <begin position="12"/>
        <end position="72"/>
    </location>
</feature>
<dbReference type="PANTHER" id="PTHR43479">
    <property type="entry name" value="ACREF/ENVCD OPERON REPRESSOR-RELATED"/>
    <property type="match status" value="1"/>
</dbReference>
<dbReference type="PROSITE" id="PS50977">
    <property type="entry name" value="HTH_TETR_2"/>
    <property type="match status" value="1"/>
</dbReference>
<evidence type="ECO:0000313" key="7">
    <source>
        <dbReference type="Proteomes" id="UP001597118"/>
    </source>
</evidence>
<accession>A0ABW4IEV8</accession>
<dbReference type="Proteomes" id="UP001597118">
    <property type="component" value="Unassembled WGS sequence"/>
</dbReference>
<dbReference type="InterPro" id="IPR025996">
    <property type="entry name" value="MT1864/Rv1816-like_C"/>
</dbReference>
<name>A0ABW4IEV8_9SPHI</name>
<keyword evidence="3" id="KW-0804">Transcription</keyword>
<keyword evidence="1" id="KW-0805">Transcription regulation</keyword>
<comment type="caution">
    <text evidence="6">The sequence shown here is derived from an EMBL/GenBank/DDBJ whole genome shotgun (WGS) entry which is preliminary data.</text>
</comment>
<dbReference type="PRINTS" id="PR00455">
    <property type="entry name" value="HTHTETR"/>
</dbReference>
<evidence type="ECO:0000256" key="4">
    <source>
        <dbReference type="PROSITE-ProRule" id="PRU00335"/>
    </source>
</evidence>
<feature type="DNA-binding region" description="H-T-H motif" evidence="4">
    <location>
        <begin position="35"/>
        <end position="54"/>
    </location>
</feature>
<gene>
    <name evidence="6" type="ORF">ACFSAH_11550</name>
</gene>
<dbReference type="EMBL" id="JBHUDG010000017">
    <property type="protein sequence ID" value="MFD1630517.1"/>
    <property type="molecule type" value="Genomic_DNA"/>
</dbReference>
<dbReference type="Pfam" id="PF13305">
    <property type="entry name" value="TetR_C_33"/>
    <property type="match status" value="1"/>
</dbReference>
<reference evidence="7" key="1">
    <citation type="journal article" date="2019" name="Int. J. Syst. Evol. Microbiol.">
        <title>The Global Catalogue of Microorganisms (GCM) 10K type strain sequencing project: providing services to taxonomists for standard genome sequencing and annotation.</title>
        <authorList>
            <consortium name="The Broad Institute Genomics Platform"/>
            <consortium name="The Broad Institute Genome Sequencing Center for Infectious Disease"/>
            <person name="Wu L."/>
            <person name="Ma J."/>
        </authorList>
    </citation>
    <scope>NUCLEOTIDE SEQUENCE [LARGE SCALE GENOMIC DNA]</scope>
    <source>
        <strain evidence="7">CCUG 53762</strain>
    </source>
</reference>
<dbReference type="PANTHER" id="PTHR43479:SF11">
    <property type="entry name" value="ACREF_ENVCD OPERON REPRESSOR-RELATED"/>
    <property type="match status" value="1"/>
</dbReference>
<dbReference type="InterPro" id="IPR009057">
    <property type="entry name" value="Homeodomain-like_sf"/>
</dbReference>
<organism evidence="6 7">
    <name type="scientific">Pseudopedobacter beijingensis</name>
    <dbReference type="NCBI Taxonomy" id="1207056"/>
    <lineage>
        <taxon>Bacteria</taxon>
        <taxon>Pseudomonadati</taxon>
        <taxon>Bacteroidota</taxon>
        <taxon>Sphingobacteriia</taxon>
        <taxon>Sphingobacteriales</taxon>
        <taxon>Sphingobacteriaceae</taxon>
        <taxon>Pseudopedobacter</taxon>
    </lineage>
</organism>
<dbReference type="InterPro" id="IPR001647">
    <property type="entry name" value="HTH_TetR"/>
</dbReference>
<protein>
    <submittedName>
        <fullName evidence="6">TetR/AcrR family transcriptional regulator</fullName>
    </submittedName>
</protein>
<dbReference type="Pfam" id="PF00440">
    <property type="entry name" value="TetR_N"/>
    <property type="match status" value="1"/>
</dbReference>
<keyword evidence="2 4" id="KW-0238">DNA-binding</keyword>
<dbReference type="InterPro" id="IPR036271">
    <property type="entry name" value="Tet_transcr_reg_TetR-rel_C_sf"/>
</dbReference>
<evidence type="ECO:0000256" key="2">
    <source>
        <dbReference type="ARBA" id="ARBA00023125"/>
    </source>
</evidence>
<dbReference type="SUPFAM" id="SSF48498">
    <property type="entry name" value="Tetracyclin repressor-like, C-terminal domain"/>
    <property type="match status" value="1"/>
</dbReference>
<evidence type="ECO:0000313" key="6">
    <source>
        <dbReference type="EMBL" id="MFD1630517.1"/>
    </source>
</evidence>
<dbReference type="SUPFAM" id="SSF46689">
    <property type="entry name" value="Homeodomain-like"/>
    <property type="match status" value="1"/>
</dbReference>
<evidence type="ECO:0000256" key="3">
    <source>
        <dbReference type="ARBA" id="ARBA00023163"/>
    </source>
</evidence>